<feature type="binding site" evidence="1">
    <location>
        <position position="17"/>
    </location>
    <ligand>
        <name>Zn(2+)</name>
        <dbReference type="ChEBI" id="CHEBI:29105"/>
    </ligand>
</feature>
<dbReference type="AlphaFoldDB" id="A0A1M5ZBA1"/>
<gene>
    <name evidence="2" type="ORF">SAMN02746098_03098</name>
</gene>
<keyword evidence="3" id="KW-1185">Reference proteome</keyword>
<protein>
    <submittedName>
        <fullName evidence="2">DNA-3-methyladenine glycosylase I</fullName>
    </submittedName>
</protein>
<sequence length="186" mass="21524">MSSCSWPGRNLTMQQYHDNEWCVPSHDDAYIFEMLTLEGAQSGLSWSIVLAKREGYQKAFQHFNIEYCSKLTDEELETIKEQYNIIKNRTKINAVRSNALAVINIQKEFGSFSTFLWNYVDDHPVINNWVSEGQMPAQSPLSEQISKDLKKRGFKFVGPVIIYSFMQAIGMVDDHLRTCPYHSTNR</sequence>
<organism evidence="2 3">
    <name type="scientific">Desulfosporosinus lacus DSM 15449</name>
    <dbReference type="NCBI Taxonomy" id="1121420"/>
    <lineage>
        <taxon>Bacteria</taxon>
        <taxon>Bacillati</taxon>
        <taxon>Bacillota</taxon>
        <taxon>Clostridia</taxon>
        <taxon>Eubacteriales</taxon>
        <taxon>Desulfitobacteriaceae</taxon>
        <taxon>Desulfosporosinus</taxon>
    </lineage>
</organism>
<evidence type="ECO:0000256" key="1">
    <source>
        <dbReference type="PIRSR" id="PIRSR605019-1"/>
    </source>
</evidence>
<proteinExistence type="predicted"/>
<name>A0A1M5ZBA1_9FIRM</name>
<dbReference type="PANTHER" id="PTHR30037">
    <property type="entry name" value="DNA-3-METHYLADENINE GLYCOSYLASE 1"/>
    <property type="match status" value="1"/>
</dbReference>
<dbReference type="RefSeq" id="WP_073030625.1">
    <property type="nucleotide sequence ID" value="NZ_FQXJ01000011.1"/>
</dbReference>
<feature type="binding site" evidence="1">
    <location>
        <position position="179"/>
    </location>
    <ligand>
        <name>Zn(2+)</name>
        <dbReference type="ChEBI" id="CHEBI:29105"/>
    </ligand>
</feature>
<dbReference type="InterPro" id="IPR011257">
    <property type="entry name" value="DNA_glycosylase"/>
</dbReference>
<feature type="binding site" evidence="1">
    <location>
        <position position="175"/>
    </location>
    <ligand>
        <name>Zn(2+)</name>
        <dbReference type="ChEBI" id="CHEBI:29105"/>
    </ligand>
</feature>
<dbReference type="Pfam" id="PF03352">
    <property type="entry name" value="Adenine_glyco"/>
    <property type="match status" value="1"/>
</dbReference>
<dbReference type="GO" id="GO:0046872">
    <property type="term" value="F:metal ion binding"/>
    <property type="evidence" value="ECO:0007669"/>
    <property type="project" value="UniProtKB-KW"/>
</dbReference>
<dbReference type="InterPro" id="IPR005019">
    <property type="entry name" value="Adenine_glyco"/>
</dbReference>
<reference evidence="3" key="1">
    <citation type="submission" date="2016-11" db="EMBL/GenBank/DDBJ databases">
        <authorList>
            <person name="Varghese N."/>
            <person name="Submissions S."/>
        </authorList>
    </citation>
    <scope>NUCLEOTIDE SEQUENCE [LARGE SCALE GENOMIC DNA]</scope>
    <source>
        <strain evidence="3">DSM 15449</strain>
    </source>
</reference>
<dbReference type="EMBL" id="FQXJ01000011">
    <property type="protein sequence ID" value="SHI21418.1"/>
    <property type="molecule type" value="Genomic_DNA"/>
</dbReference>
<feature type="binding site" evidence="1">
    <location>
        <position position="4"/>
    </location>
    <ligand>
        <name>Zn(2+)</name>
        <dbReference type="ChEBI" id="CHEBI:29105"/>
    </ligand>
</feature>
<dbReference type="SUPFAM" id="SSF48150">
    <property type="entry name" value="DNA-glycosylase"/>
    <property type="match status" value="1"/>
</dbReference>
<keyword evidence="1" id="KW-0479">Metal-binding</keyword>
<dbReference type="OrthoDB" id="9807664at2"/>
<dbReference type="GO" id="GO:0008725">
    <property type="term" value="F:DNA-3-methyladenine glycosylase activity"/>
    <property type="evidence" value="ECO:0007669"/>
    <property type="project" value="InterPro"/>
</dbReference>
<evidence type="ECO:0000313" key="2">
    <source>
        <dbReference type="EMBL" id="SHI21418.1"/>
    </source>
</evidence>
<dbReference type="Proteomes" id="UP000183954">
    <property type="component" value="Unassembled WGS sequence"/>
</dbReference>
<dbReference type="PANTHER" id="PTHR30037:SF4">
    <property type="entry name" value="DNA-3-METHYLADENINE GLYCOSYLASE I"/>
    <property type="match status" value="1"/>
</dbReference>
<dbReference type="GO" id="GO:0006284">
    <property type="term" value="P:base-excision repair"/>
    <property type="evidence" value="ECO:0007669"/>
    <property type="project" value="InterPro"/>
</dbReference>
<accession>A0A1M5ZBA1</accession>
<dbReference type="InterPro" id="IPR052891">
    <property type="entry name" value="DNA-3mA_glycosylase"/>
</dbReference>
<dbReference type="STRING" id="1121420.SAMN02746098_03098"/>
<dbReference type="Gene3D" id="1.10.340.30">
    <property type="entry name" value="Hypothetical protein, domain 2"/>
    <property type="match status" value="1"/>
</dbReference>
<keyword evidence="1" id="KW-0862">Zinc</keyword>
<evidence type="ECO:0000313" key="3">
    <source>
        <dbReference type="Proteomes" id="UP000183954"/>
    </source>
</evidence>